<dbReference type="PANTHER" id="PTHR12673">
    <property type="entry name" value="FACIOGENITAL DYSPLASIA PROTEIN"/>
    <property type="match status" value="1"/>
</dbReference>
<accession>A0A2R5GIM5</accession>
<feature type="compositionally biased region" description="Pro residues" evidence="1">
    <location>
        <begin position="408"/>
        <end position="424"/>
    </location>
</feature>
<dbReference type="EMBL" id="BEYU01000040">
    <property type="protein sequence ID" value="GBG28141.1"/>
    <property type="molecule type" value="Genomic_DNA"/>
</dbReference>
<dbReference type="InterPro" id="IPR035899">
    <property type="entry name" value="DBL_dom_sf"/>
</dbReference>
<evidence type="ECO:0000259" key="2">
    <source>
        <dbReference type="PROSITE" id="PS50010"/>
    </source>
</evidence>
<keyword evidence="4" id="KW-1185">Reference proteome</keyword>
<feature type="compositionally biased region" description="Basic residues" evidence="1">
    <location>
        <begin position="51"/>
        <end position="83"/>
    </location>
</feature>
<dbReference type="GO" id="GO:0005085">
    <property type="term" value="F:guanyl-nucleotide exchange factor activity"/>
    <property type="evidence" value="ECO:0007669"/>
    <property type="project" value="InterPro"/>
</dbReference>
<dbReference type="SUPFAM" id="SSF48065">
    <property type="entry name" value="DBL homology domain (DH-domain)"/>
    <property type="match status" value="1"/>
</dbReference>
<dbReference type="InParanoid" id="A0A2R5GIM5"/>
<name>A0A2R5GIM5_9STRA</name>
<evidence type="ECO:0000313" key="4">
    <source>
        <dbReference type="Proteomes" id="UP000241890"/>
    </source>
</evidence>
<gene>
    <name evidence="3" type="ORF">FCC1311_074121</name>
</gene>
<organism evidence="3 4">
    <name type="scientific">Hondaea fermentalgiana</name>
    <dbReference type="NCBI Taxonomy" id="2315210"/>
    <lineage>
        <taxon>Eukaryota</taxon>
        <taxon>Sar</taxon>
        <taxon>Stramenopiles</taxon>
        <taxon>Bigyra</taxon>
        <taxon>Labyrinthulomycetes</taxon>
        <taxon>Thraustochytrida</taxon>
        <taxon>Thraustochytriidae</taxon>
        <taxon>Hondaea</taxon>
    </lineage>
</organism>
<dbReference type="AlphaFoldDB" id="A0A2R5GIM5"/>
<dbReference type="Gene3D" id="1.10.555.10">
    <property type="entry name" value="Rho GTPase activation protein"/>
    <property type="match status" value="1"/>
</dbReference>
<dbReference type="Proteomes" id="UP000241890">
    <property type="component" value="Unassembled WGS sequence"/>
</dbReference>
<dbReference type="InterPro" id="IPR051092">
    <property type="entry name" value="FYVE_RhoGEF_PH"/>
</dbReference>
<comment type="caution">
    <text evidence="3">The sequence shown here is derived from an EMBL/GenBank/DDBJ whole genome shotgun (WGS) entry which is preliminary data.</text>
</comment>
<evidence type="ECO:0000313" key="3">
    <source>
        <dbReference type="EMBL" id="GBG28141.1"/>
    </source>
</evidence>
<dbReference type="PROSITE" id="PS50010">
    <property type="entry name" value="DH_2"/>
    <property type="match status" value="1"/>
</dbReference>
<sequence length="699" mass="76183">MSAYRPRGARGGRGMAEEGEEGEAAAARRARRGLHAPDEEAGTARAGTGGRARRRDAGRSRSKSKSRRSKSRSGSRSRSRSRSKGASEREKSRQMQPLQLGQLVQIVPVALLFLRDAHGQGAGDLFLDADESDRAVQHLLVDLMDCINMEGDLTMAQYRELFGEHEPATIASAVRVVMLECEPRFVPREVGEELVQSLTTLDNCVTGRDCARMLGPALDKLPRAHYMALAELCAFLRDTGSDAAELACLIGPALFSDGRASVAEDHAAAAAAAIMDLLIEECGAFFGRVCAVSSCRGLGDRQNVSPVSMAQQNALSNALRTEGRTRSAAEEASLTAARMKQLVTFYNWRDPAKAARVPLLFENHEFLNIAHAIHLRYPEGLPRPWRAELMEMKARGIEGAEWFDPSPPKPGAGVLLPPPPPPRSPGSSRVDQIVNEIIDTEHAYHEVLVETLAYGKHIRMIARGRHGVEAMQRLGLSAADVDTVFGMRLEDIVDLSERFLAGLEVIDLVRTPPRHELGRPGLMADAMSAIIDDLHVYAPYVSMHRAGDKIIKGALARVTRRATGAKRLQQGLVGGEATRFRGSFAEIWENMSTSSARLCGQSLESALIAPVQRVPRYKLLFDELAKRLPGSHPAYERVNELAQNVADVADQLNQAMRQHEKIAMILGDDIPVAKASPRRTLFRAGSSSQATISSDGGRS</sequence>
<protein>
    <submittedName>
        <fullName evidence="3">Rho guanine nucleotide exchange factor, putative</fullName>
    </submittedName>
</protein>
<dbReference type="InterPro" id="IPR000219">
    <property type="entry name" value="DH_dom"/>
</dbReference>
<feature type="domain" description="DH" evidence="2">
    <location>
        <begin position="429"/>
        <end position="655"/>
    </location>
</feature>
<dbReference type="GO" id="GO:0005737">
    <property type="term" value="C:cytoplasm"/>
    <property type="evidence" value="ECO:0007669"/>
    <property type="project" value="TreeGrafter"/>
</dbReference>
<dbReference type="SMART" id="SM00325">
    <property type="entry name" value="RhoGEF"/>
    <property type="match status" value="1"/>
</dbReference>
<dbReference type="Gene3D" id="1.20.900.10">
    <property type="entry name" value="Dbl homology (DH) domain"/>
    <property type="match status" value="1"/>
</dbReference>
<dbReference type="InterPro" id="IPR008936">
    <property type="entry name" value="Rho_GTPase_activation_prot"/>
</dbReference>
<feature type="region of interest" description="Disordered" evidence="1">
    <location>
        <begin position="408"/>
        <end position="428"/>
    </location>
</feature>
<proteinExistence type="predicted"/>
<evidence type="ECO:0000256" key="1">
    <source>
        <dbReference type="SAM" id="MobiDB-lite"/>
    </source>
</evidence>
<dbReference type="SUPFAM" id="SSF48350">
    <property type="entry name" value="GTPase activation domain, GAP"/>
    <property type="match status" value="1"/>
</dbReference>
<reference evidence="3 4" key="1">
    <citation type="submission" date="2017-12" db="EMBL/GenBank/DDBJ databases">
        <title>Sequencing, de novo assembly and annotation of complete genome of a new Thraustochytrid species, strain FCC1311.</title>
        <authorList>
            <person name="Sedici K."/>
            <person name="Godart F."/>
            <person name="Aiese Cigliano R."/>
            <person name="Sanseverino W."/>
            <person name="Barakat M."/>
            <person name="Ortet P."/>
            <person name="Marechal E."/>
            <person name="Cagnac O."/>
            <person name="Amato A."/>
        </authorList>
    </citation>
    <scope>NUCLEOTIDE SEQUENCE [LARGE SCALE GENOMIC DNA]</scope>
</reference>
<feature type="region of interest" description="Disordered" evidence="1">
    <location>
        <begin position="1"/>
        <end position="96"/>
    </location>
</feature>
<dbReference type="PANTHER" id="PTHR12673:SF159">
    <property type="entry name" value="LD03170P"/>
    <property type="match status" value="1"/>
</dbReference>
<dbReference type="OrthoDB" id="660555at2759"/>
<dbReference type="Pfam" id="PF00621">
    <property type="entry name" value="RhoGEF"/>
    <property type="match status" value="1"/>
</dbReference>